<dbReference type="OrthoDB" id="544685at2759"/>
<keyword evidence="4 7" id="KW-1133">Transmembrane helix</keyword>
<feature type="compositionally biased region" description="Basic and acidic residues" evidence="6">
    <location>
        <begin position="1"/>
        <end position="11"/>
    </location>
</feature>
<dbReference type="SUPFAM" id="SSF50182">
    <property type="entry name" value="Sm-like ribonucleoproteins"/>
    <property type="match status" value="1"/>
</dbReference>
<name>A0A409XFH1_PSICY</name>
<keyword evidence="5 7" id="KW-0472">Membrane</keyword>
<gene>
    <name evidence="9" type="ORF">CVT25_012191</name>
</gene>
<organism evidence="9 10">
    <name type="scientific">Psilocybe cyanescens</name>
    <dbReference type="NCBI Taxonomy" id="93625"/>
    <lineage>
        <taxon>Eukaryota</taxon>
        <taxon>Fungi</taxon>
        <taxon>Dikarya</taxon>
        <taxon>Basidiomycota</taxon>
        <taxon>Agaricomycotina</taxon>
        <taxon>Agaricomycetes</taxon>
        <taxon>Agaricomycetidae</taxon>
        <taxon>Agaricales</taxon>
        <taxon>Agaricineae</taxon>
        <taxon>Strophariaceae</taxon>
        <taxon>Psilocybe</taxon>
    </lineage>
</organism>
<dbReference type="PANTHER" id="PTHR31323">
    <property type="entry name" value="MECHANOSENSITIVE ION CHANNEL PROTEIN MSY2"/>
    <property type="match status" value="1"/>
</dbReference>
<dbReference type="InterPro" id="IPR002048">
    <property type="entry name" value="EF_hand_dom"/>
</dbReference>
<feature type="transmembrane region" description="Helical" evidence="7">
    <location>
        <begin position="456"/>
        <end position="473"/>
    </location>
</feature>
<dbReference type="InterPro" id="IPR006685">
    <property type="entry name" value="MscS_channel_2nd"/>
</dbReference>
<evidence type="ECO:0000256" key="3">
    <source>
        <dbReference type="ARBA" id="ARBA00022837"/>
    </source>
</evidence>
<dbReference type="PANTHER" id="PTHR31323:SF11">
    <property type="entry name" value="EF-HAND DOMAIN-CONTAINING PROTEIN"/>
    <property type="match status" value="1"/>
</dbReference>
<dbReference type="InParanoid" id="A0A409XFH1"/>
<dbReference type="InterPro" id="IPR011992">
    <property type="entry name" value="EF-hand-dom_pair"/>
</dbReference>
<dbReference type="Gene3D" id="2.30.30.60">
    <property type="match status" value="1"/>
</dbReference>
<dbReference type="Gene3D" id="1.10.238.10">
    <property type="entry name" value="EF-hand"/>
    <property type="match status" value="1"/>
</dbReference>
<feature type="transmembrane region" description="Helical" evidence="7">
    <location>
        <begin position="430"/>
        <end position="450"/>
    </location>
</feature>
<feature type="domain" description="EF-hand" evidence="8">
    <location>
        <begin position="377"/>
        <end position="412"/>
    </location>
</feature>
<proteinExistence type="predicted"/>
<feature type="region of interest" description="Disordered" evidence="6">
    <location>
        <begin position="650"/>
        <end position="671"/>
    </location>
</feature>
<dbReference type="InterPro" id="IPR058650">
    <property type="entry name" value="Msy1/2-like"/>
</dbReference>
<feature type="compositionally biased region" description="Low complexity" evidence="6">
    <location>
        <begin position="272"/>
        <end position="287"/>
    </location>
</feature>
<dbReference type="Proteomes" id="UP000283269">
    <property type="component" value="Unassembled WGS sequence"/>
</dbReference>
<keyword evidence="2 7" id="KW-0812">Transmembrane</keyword>
<dbReference type="GO" id="GO:0016020">
    <property type="term" value="C:membrane"/>
    <property type="evidence" value="ECO:0007669"/>
    <property type="project" value="UniProtKB-SubCell"/>
</dbReference>
<keyword evidence="3" id="KW-0106">Calcium</keyword>
<dbReference type="GO" id="GO:0005262">
    <property type="term" value="F:calcium channel activity"/>
    <property type="evidence" value="ECO:0007669"/>
    <property type="project" value="TreeGrafter"/>
</dbReference>
<dbReference type="GO" id="GO:0005509">
    <property type="term" value="F:calcium ion binding"/>
    <property type="evidence" value="ECO:0007669"/>
    <property type="project" value="InterPro"/>
</dbReference>
<sequence>MEYIPAEHRASFQEQVDSSGSESTATNLSDGFNWSEDEQSQSNDGNAEPIRSKRGRRMWLAFMKLARPIRVFIIGLIGVALLITPLVVVNLRFQDSIIKTQVHVWSLWFSITWAASCGTYLLVDMIPGIVIALTGLFGGQTERLKIQVELVLAVKAWLKLALDIAWAWIALSVIRTVYNPFGMYWTIINRLMQAFFSAGIIIFVEKLFLQFVAINFHQKALADRLAENQLGLKALDYLSNVHPYSAKKAAYNKRTHKATGSTATFDGTTYRTPNTTSSSNETSPIISKETTPFGEPKVSSKPARPPKRKKKMTSVIVDQVGEAIGQVALKNSKFNRKGGYGGLHSARRLARKLFAALSDVNPPRSHLIVEDFYPYFHSTAEAHEAFALFDKDGNGDISKREMREAVQRIYRERKSLISGLKDVGSIVAKLDAVLLCVALILIVFIFLLIFNRSNTLASLVPLATVVLGFSFVFGHSAQTLFESLIFIFSTHVFDVGDLVMIDDQVLFVKEFGLFSTTFRRVDGQEVIAPNSLLSSTKLVHNVRRSKSMWETTQLIVSYDTPMEAIEQLRIKIIAYMNTNSREWSDCALNIDKMQYQNAIYLNVGMEHRPNWQDWGGRWTRRTAFMRNLKTILEELEIRYTMPVQPVLLPQGDPAASRKGPPIQDPPSGRYRSDASMLGEFQTLLSSLESFQKQDIFPREAAHPFAIAAPATCGLLQDLINVADQVSHSLGIYDTSTQWSNAKLTSLLRQHTSIEHTSYSSARNVQHLIEALSKRPDVIYGENVPLLEASFPQWCIEQLANWGTSIGMETFKESREGGSTVMLAGKVLVIDVDFSIKHDNPLKPVLTVANVKTSNALLPGSTNPTTSTMLDAYLADSIEKYCTEMQKSETTRNPLYAAILRKAVLNDLRYLVLLDSLASRKDDGGVRWFTDIDELCPTLIGVATSEAETIAASLSLPKAPLDIFLLRSHSLPLPYLTLPSISFLTYLSPAAYLSLIRKVPNPPEDGNYPPIDIGRFSLKSHLDVLGKGVTVATLSLEKLSEAHLYSQSMFMQNMTARPTFPLSPSSAELDHTFSQLDNFNVDVDSQDTSQASGPYSWVLDFTERGKRSGVVMSQSRMKAIELVVNPLGGGDGMSDVTDMLSFGTGSWIDLLLNPGNTVSPERYTALYRSPNLLHPPLQLRLTAPEEPGFILERIPVHSIKEVVREQCWLNEVLLGCHWTPEGLKSEEEDIVDETSATEDELEAILSGTFQHQ</sequence>
<feature type="transmembrane region" description="Helical" evidence="7">
    <location>
        <begin position="113"/>
        <end position="138"/>
    </location>
</feature>
<dbReference type="PROSITE" id="PS00018">
    <property type="entry name" value="EF_HAND_1"/>
    <property type="match status" value="1"/>
</dbReference>
<evidence type="ECO:0000313" key="9">
    <source>
        <dbReference type="EMBL" id="PPQ89519.1"/>
    </source>
</evidence>
<feature type="compositionally biased region" description="Polar residues" evidence="6">
    <location>
        <begin position="262"/>
        <end position="271"/>
    </location>
</feature>
<feature type="transmembrane region" description="Helical" evidence="7">
    <location>
        <begin position="71"/>
        <end position="93"/>
    </location>
</feature>
<feature type="region of interest" description="Disordered" evidence="6">
    <location>
        <begin position="262"/>
        <end position="311"/>
    </location>
</feature>
<dbReference type="Pfam" id="PF25886">
    <property type="entry name" value="Msy1"/>
    <property type="match status" value="1"/>
</dbReference>
<dbReference type="InterPro" id="IPR018247">
    <property type="entry name" value="EF_Hand_1_Ca_BS"/>
</dbReference>
<comment type="subcellular location">
    <subcellularLocation>
        <location evidence="1">Membrane</location>
    </subcellularLocation>
</comment>
<evidence type="ECO:0000256" key="5">
    <source>
        <dbReference type="ARBA" id="ARBA00023136"/>
    </source>
</evidence>
<feature type="region of interest" description="Disordered" evidence="6">
    <location>
        <begin position="1"/>
        <end position="50"/>
    </location>
</feature>
<dbReference type="InterPro" id="IPR023408">
    <property type="entry name" value="MscS_beta-dom_sf"/>
</dbReference>
<evidence type="ECO:0000259" key="8">
    <source>
        <dbReference type="PROSITE" id="PS50222"/>
    </source>
</evidence>
<dbReference type="SUPFAM" id="SSF47473">
    <property type="entry name" value="EF-hand"/>
    <property type="match status" value="1"/>
</dbReference>
<evidence type="ECO:0000256" key="4">
    <source>
        <dbReference type="ARBA" id="ARBA00022989"/>
    </source>
</evidence>
<comment type="caution">
    <text evidence="9">The sequence shown here is derived from an EMBL/GenBank/DDBJ whole genome shotgun (WGS) entry which is preliminary data.</text>
</comment>
<dbReference type="EMBL" id="NHYD01001859">
    <property type="protein sequence ID" value="PPQ89519.1"/>
    <property type="molecule type" value="Genomic_DNA"/>
</dbReference>
<keyword evidence="10" id="KW-1185">Reference proteome</keyword>
<dbReference type="GO" id="GO:0006874">
    <property type="term" value="P:intracellular calcium ion homeostasis"/>
    <property type="evidence" value="ECO:0007669"/>
    <property type="project" value="TreeGrafter"/>
</dbReference>
<protein>
    <recommendedName>
        <fullName evidence="8">EF-hand domain-containing protein</fullName>
    </recommendedName>
</protein>
<dbReference type="Pfam" id="PF00924">
    <property type="entry name" value="MS_channel_2nd"/>
    <property type="match status" value="1"/>
</dbReference>
<dbReference type="CDD" id="cd00051">
    <property type="entry name" value="EFh"/>
    <property type="match status" value="1"/>
</dbReference>
<dbReference type="PROSITE" id="PS50222">
    <property type="entry name" value="EF_HAND_2"/>
    <property type="match status" value="1"/>
</dbReference>
<dbReference type="AlphaFoldDB" id="A0A409XFH1"/>
<evidence type="ECO:0000256" key="6">
    <source>
        <dbReference type="SAM" id="MobiDB-lite"/>
    </source>
</evidence>
<evidence type="ECO:0000256" key="1">
    <source>
        <dbReference type="ARBA" id="ARBA00004370"/>
    </source>
</evidence>
<dbReference type="InterPro" id="IPR010920">
    <property type="entry name" value="LSM_dom_sf"/>
</dbReference>
<accession>A0A409XFH1</accession>
<feature type="transmembrane region" description="Helical" evidence="7">
    <location>
        <begin position="194"/>
        <end position="214"/>
    </location>
</feature>
<reference evidence="9 10" key="1">
    <citation type="journal article" date="2018" name="Evol. Lett.">
        <title>Horizontal gene cluster transfer increased hallucinogenic mushroom diversity.</title>
        <authorList>
            <person name="Reynolds H.T."/>
            <person name="Vijayakumar V."/>
            <person name="Gluck-Thaler E."/>
            <person name="Korotkin H.B."/>
            <person name="Matheny P.B."/>
            <person name="Slot J.C."/>
        </authorList>
    </citation>
    <scope>NUCLEOTIDE SEQUENCE [LARGE SCALE GENOMIC DNA]</scope>
    <source>
        <strain evidence="9 10">2631</strain>
    </source>
</reference>
<evidence type="ECO:0000256" key="2">
    <source>
        <dbReference type="ARBA" id="ARBA00022692"/>
    </source>
</evidence>
<dbReference type="SMART" id="SM00054">
    <property type="entry name" value="EFh"/>
    <property type="match status" value="1"/>
</dbReference>
<feature type="compositionally biased region" description="Polar residues" evidence="6">
    <location>
        <begin position="12"/>
        <end position="32"/>
    </location>
</feature>
<evidence type="ECO:0000313" key="10">
    <source>
        <dbReference type="Proteomes" id="UP000283269"/>
    </source>
</evidence>
<evidence type="ECO:0000256" key="7">
    <source>
        <dbReference type="SAM" id="Phobius"/>
    </source>
</evidence>